<sequence>MILLWSEEASNSLASIYYYILKDSPQNAVMVVNKIIDLAETLKNDNFEYAIDPIINKQKFRHISIWSYKILYERTADRVIILDVFDGRQNPKKLDNY</sequence>
<dbReference type="Pfam" id="PF05016">
    <property type="entry name" value="ParE_toxin"/>
    <property type="match status" value="1"/>
</dbReference>
<dbReference type="Proteomes" id="UP000182961">
    <property type="component" value="Unassembled WGS sequence"/>
</dbReference>
<accession>A0A1I4QTW2</accession>
<name>A0A1I4QTW2_9FLAO</name>
<organism evidence="2 3">
    <name type="scientific">Flavobacterium succinicans</name>
    <dbReference type="NCBI Taxonomy" id="29536"/>
    <lineage>
        <taxon>Bacteria</taxon>
        <taxon>Pseudomonadati</taxon>
        <taxon>Bacteroidota</taxon>
        <taxon>Flavobacteriia</taxon>
        <taxon>Flavobacteriales</taxon>
        <taxon>Flavobacteriaceae</taxon>
        <taxon>Flavobacterium</taxon>
    </lineage>
</organism>
<dbReference type="EMBL" id="FOUT01000001">
    <property type="protein sequence ID" value="SFM43447.1"/>
    <property type="molecule type" value="Genomic_DNA"/>
</dbReference>
<dbReference type="eggNOG" id="COG3668">
    <property type="taxonomic scope" value="Bacteria"/>
</dbReference>
<dbReference type="RefSeq" id="WP_024982477.1">
    <property type="nucleotide sequence ID" value="NZ_CBCRUM010000019.1"/>
</dbReference>
<keyword evidence="3" id="KW-1185">Reference proteome</keyword>
<dbReference type="AlphaFoldDB" id="A0A1I4QTW2"/>
<keyword evidence="1" id="KW-1277">Toxin-antitoxin system</keyword>
<dbReference type="InterPro" id="IPR007712">
    <property type="entry name" value="RelE/ParE_toxin"/>
</dbReference>
<proteinExistence type="predicted"/>
<evidence type="ECO:0000313" key="3">
    <source>
        <dbReference type="Proteomes" id="UP000182961"/>
    </source>
</evidence>
<protein>
    <submittedName>
        <fullName evidence="2">Plasmid stabilization system protein ParE</fullName>
    </submittedName>
</protein>
<dbReference type="Gene3D" id="3.30.2310.20">
    <property type="entry name" value="RelE-like"/>
    <property type="match status" value="1"/>
</dbReference>
<gene>
    <name evidence="2" type="ORF">SAMN05444143_10149</name>
</gene>
<evidence type="ECO:0000256" key="1">
    <source>
        <dbReference type="ARBA" id="ARBA00022649"/>
    </source>
</evidence>
<reference evidence="3" key="1">
    <citation type="submission" date="2016-10" db="EMBL/GenBank/DDBJ databases">
        <authorList>
            <person name="Varghese N."/>
            <person name="Submissions S."/>
        </authorList>
    </citation>
    <scope>NUCLEOTIDE SEQUENCE [LARGE SCALE GENOMIC DNA]</scope>
    <source>
        <strain evidence="3">DSM 4002</strain>
    </source>
</reference>
<dbReference type="InterPro" id="IPR035093">
    <property type="entry name" value="RelE/ParE_toxin_dom_sf"/>
</dbReference>
<evidence type="ECO:0000313" key="2">
    <source>
        <dbReference type="EMBL" id="SFM43447.1"/>
    </source>
</evidence>